<dbReference type="InterPro" id="IPR012308">
    <property type="entry name" value="DNA_ligase_ATP-dep_N"/>
</dbReference>
<evidence type="ECO:0000259" key="17">
    <source>
        <dbReference type="PROSITE" id="PS50178"/>
    </source>
</evidence>
<dbReference type="GO" id="GO:0006281">
    <property type="term" value="P:DNA repair"/>
    <property type="evidence" value="ECO:0007669"/>
    <property type="project" value="UniProtKB-KW"/>
</dbReference>
<dbReference type="EMBL" id="RCMK01000059">
    <property type="protein sequence ID" value="KAG2951027.1"/>
    <property type="molecule type" value="Genomic_DNA"/>
</dbReference>
<dbReference type="GO" id="GO:0005739">
    <property type="term" value="C:mitochondrion"/>
    <property type="evidence" value="ECO:0007669"/>
    <property type="project" value="TreeGrafter"/>
</dbReference>
<evidence type="ECO:0000313" key="20">
    <source>
        <dbReference type="EMBL" id="KAG3228174.1"/>
    </source>
</evidence>
<dbReference type="EMBL" id="RCMV01000020">
    <property type="protein sequence ID" value="KAG3228174.1"/>
    <property type="molecule type" value="Genomic_DNA"/>
</dbReference>
<evidence type="ECO:0000256" key="7">
    <source>
        <dbReference type="ARBA" id="ARBA00022763"/>
    </source>
</evidence>
<dbReference type="SUPFAM" id="SSF50249">
    <property type="entry name" value="Nucleic acid-binding proteins"/>
    <property type="match status" value="1"/>
</dbReference>
<keyword evidence="3" id="KW-0132">Cell division</keyword>
<dbReference type="InterPro" id="IPR017455">
    <property type="entry name" value="Znf_FYVE-rel"/>
</dbReference>
<dbReference type="Gene3D" id="3.30.450.40">
    <property type="match status" value="1"/>
</dbReference>
<dbReference type="InterPro" id="IPR050191">
    <property type="entry name" value="ATP-dep_DNA_ligase"/>
</dbReference>
<keyword evidence="12" id="KW-0234">DNA repair</keyword>
<evidence type="ECO:0000313" key="19">
    <source>
        <dbReference type="EMBL" id="KAG2997330.1"/>
    </source>
</evidence>
<evidence type="ECO:0000259" key="16">
    <source>
        <dbReference type="PROSITE" id="PS50160"/>
    </source>
</evidence>
<keyword evidence="8 14" id="KW-0863">Zinc-finger</keyword>
<protein>
    <recommendedName>
        <fullName evidence="22">FYVE-type domain-containing protein</fullName>
    </recommendedName>
</protein>
<evidence type="ECO:0000256" key="13">
    <source>
        <dbReference type="ARBA" id="ARBA00023306"/>
    </source>
</evidence>
<dbReference type="CDD" id="cd07900">
    <property type="entry name" value="Adenylation_DNA_ligase_I_Euk"/>
    <property type="match status" value="1"/>
</dbReference>
<keyword evidence="4" id="KW-0235">DNA replication</keyword>
<gene>
    <name evidence="18" type="ORF">PC117_g3913</name>
    <name evidence="19" type="ORF">PC118_g1998</name>
    <name evidence="20" type="ORF">PC129_g1305</name>
</gene>
<dbReference type="Gene3D" id="1.10.3260.10">
    <property type="entry name" value="DNA ligase, ATP-dependent, N-terminal domain"/>
    <property type="match status" value="1"/>
</dbReference>
<sequence length="1428" mass="158324">MGGTGALIRYSSQRKGKVQALQMMYYLEGGLLMVSNLLQTDSWVNDELRTHCSACFVQFLPFRRRHHCRTCGEVVCGGCSSQRAIRLTDMNVECETRVCTFCIIRAADASIKANEAAMRETNQEHRRLSAVSVLSLASPAVRRRKQMTLLSADSELTLGSVVQLWPQPVPANETARLEVARHSTIRSAEVDPTMNLLVSIVARTLECPAAYIGIMDDSLLWVKASVGLDDRVTHIPRDDCVCAHTLLQGKTMIVSDTCTDKHFHAGGHAVGSNPMRYYAGTPVRVRGHEIGVVCAIDTEPHSRTTDAMKSTLEAVAKIVSEVLEQRVAAEGTMDSPVNGAILQQRHQTDTEELDLHASLLGLNLLPSSQRTYCSSEDHGYDAPRPSSYLPHEYSDKITMTMDYFQQLQRSAWAEHTIEPEMSNNGAIKAFDLFSLEKQLTRSVTKMTGDCSSVVTQLLNYEDALLYQQLFSHVSSRHELSGQTWVDSVTLHPSFGATKDESLQVVTHRREYPDGSNVIVAIRASKDEETSESDLLFGWFVAPSGREDEMSSVNVSCIAAQSYENQSHDLNLSLDLLRRLNQKLAMTRFFHLPSEMPPPIKPSTLRVQLRSDNQKTHEGADSIGSSEDGQDEKQNRNERGETTANPSNIRGDQADDPLPESNRVALVALHESEQGSQLNQNEQLLLELLDKTISTQEILAERQHEMADLITTHGNQLERISSALSRVESILLDKEAKRATSKTFTHNPESFGTLARTFSAIEQVKSSRVTGVQLLADGYRHLLAFPTSQELASALYLTASQLAPPYEGVELRFGAKTFVRFLKQLETEQNRDLDSKQTLEKLLAAYPDYGQATQALLDSGRVVVPANEEKGEPLTIQAVHEQMMAIATDEGAGGVARKQQLALKLLQQCRCPEERIFLVRMLAHQNLRIGMGEKSILSALAMASTLSKGEDSASALEKEWIDCVTLAYAQHPNYRVLAELVHASQHENDIARRIEWLRDEARPATGVPVLTMSAYPVSSVAAVLDRVGKSTSRTATCEYKYDGARVQVHLSLSGSNSSVRSVGRIFSRNMEDVTERYSSLLDVLEKRLTARNATTQNSPHVTSLIVEGEVVALNRETNSFLPFQVLQTKTTTEFCLFLFDLLAVDDTNLLQEPLRKRRTLLHNLVDEEPGYVEFVKHVDINLASNEGKCNEQAAVVRECLEQAVSSGCEGLMIKALDDEESEYKAGRRSYSWVKLKHDYISTPSTCSKKRSALASASGNGTFLADTLDLVPIGAFYGKGRRAGVFGSFLMATYNSASGKFETIGKVGTGFSDAQLSEMAVRLQNQVLPETDEAPEQYQSITIRSRHPDVWLSPEEVWEIKATQLTESPSYSCGAGMACKTSDDSAATARKGLALRFPRFVRYRPDKKPLQATESEQALELFDQQQQIPH</sequence>
<feature type="domain" description="ATP-dependent DNA ligase family profile" evidence="16">
    <location>
        <begin position="1126"/>
        <end position="1293"/>
    </location>
</feature>
<dbReference type="GO" id="GO:0006273">
    <property type="term" value="P:lagging strand elongation"/>
    <property type="evidence" value="ECO:0007669"/>
    <property type="project" value="TreeGrafter"/>
</dbReference>
<dbReference type="GO" id="GO:0003677">
    <property type="term" value="F:DNA binding"/>
    <property type="evidence" value="ECO:0007669"/>
    <property type="project" value="InterPro"/>
</dbReference>
<dbReference type="InterPro" id="IPR000306">
    <property type="entry name" value="Znf_FYVE"/>
</dbReference>
<dbReference type="InterPro" id="IPR012309">
    <property type="entry name" value="DNA_ligase_ATP-dep_C"/>
</dbReference>
<dbReference type="SMART" id="SM00064">
    <property type="entry name" value="FYVE"/>
    <property type="match status" value="1"/>
</dbReference>
<dbReference type="Proteomes" id="UP000697107">
    <property type="component" value="Unassembled WGS sequence"/>
</dbReference>
<dbReference type="PANTHER" id="PTHR45674">
    <property type="entry name" value="DNA LIGASE 1/3 FAMILY MEMBER"/>
    <property type="match status" value="1"/>
</dbReference>
<accession>A0A8T1ECR6</accession>
<feature type="compositionally biased region" description="Basic and acidic residues" evidence="15">
    <location>
        <begin position="630"/>
        <end position="640"/>
    </location>
</feature>
<evidence type="ECO:0000256" key="12">
    <source>
        <dbReference type="ARBA" id="ARBA00023204"/>
    </source>
</evidence>
<dbReference type="VEuPathDB" id="FungiDB:PC110_g5365"/>
<dbReference type="Pfam" id="PF01363">
    <property type="entry name" value="FYVE"/>
    <property type="match status" value="1"/>
</dbReference>
<dbReference type="CDD" id="cd07969">
    <property type="entry name" value="OBF_DNA_ligase_I"/>
    <property type="match status" value="1"/>
</dbReference>
<dbReference type="InterPro" id="IPR013083">
    <property type="entry name" value="Znf_RING/FYVE/PHD"/>
</dbReference>
<dbReference type="PROSITE" id="PS00333">
    <property type="entry name" value="DNA_LIGASE_A2"/>
    <property type="match status" value="1"/>
</dbReference>
<dbReference type="SUPFAM" id="SSF117018">
    <property type="entry name" value="ATP-dependent DNA ligase DNA-binding domain"/>
    <property type="match status" value="1"/>
</dbReference>
<dbReference type="Gene3D" id="2.40.50.140">
    <property type="entry name" value="Nucleic acid-binding proteins"/>
    <property type="match status" value="1"/>
</dbReference>
<evidence type="ECO:0000256" key="6">
    <source>
        <dbReference type="ARBA" id="ARBA00022741"/>
    </source>
</evidence>
<dbReference type="GO" id="GO:0008270">
    <property type="term" value="F:zinc ion binding"/>
    <property type="evidence" value="ECO:0007669"/>
    <property type="project" value="UniProtKB-KW"/>
</dbReference>
<evidence type="ECO:0000256" key="5">
    <source>
        <dbReference type="ARBA" id="ARBA00022723"/>
    </source>
</evidence>
<dbReference type="SUPFAM" id="SSF57903">
    <property type="entry name" value="FYVE/PHD zinc finger"/>
    <property type="match status" value="1"/>
</dbReference>
<evidence type="ECO:0000256" key="4">
    <source>
        <dbReference type="ARBA" id="ARBA00022705"/>
    </source>
</evidence>
<dbReference type="SUPFAM" id="SSF55781">
    <property type="entry name" value="GAF domain-like"/>
    <property type="match status" value="1"/>
</dbReference>
<evidence type="ECO:0000256" key="14">
    <source>
        <dbReference type="PROSITE-ProRule" id="PRU00091"/>
    </source>
</evidence>
<keyword evidence="2" id="KW-0436">Ligase</keyword>
<dbReference type="InterPro" id="IPR003018">
    <property type="entry name" value="GAF"/>
</dbReference>
<organism evidence="18 21">
    <name type="scientific">Phytophthora cactorum</name>
    <dbReference type="NCBI Taxonomy" id="29920"/>
    <lineage>
        <taxon>Eukaryota</taxon>
        <taxon>Sar</taxon>
        <taxon>Stramenopiles</taxon>
        <taxon>Oomycota</taxon>
        <taxon>Peronosporomycetes</taxon>
        <taxon>Peronosporales</taxon>
        <taxon>Peronosporaceae</taxon>
        <taxon>Phytophthora</taxon>
    </lineage>
</organism>
<evidence type="ECO:0000256" key="10">
    <source>
        <dbReference type="ARBA" id="ARBA00022840"/>
    </source>
</evidence>
<dbReference type="InterPro" id="IPR012340">
    <property type="entry name" value="NA-bd_OB-fold"/>
</dbReference>
<evidence type="ECO:0000256" key="11">
    <source>
        <dbReference type="ARBA" id="ARBA00023172"/>
    </source>
</evidence>
<feature type="domain" description="FYVE-type" evidence="17">
    <location>
        <begin position="46"/>
        <end position="107"/>
    </location>
</feature>
<dbReference type="SMART" id="SM00065">
    <property type="entry name" value="GAF"/>
    <property type="match status" value="1"/>
</dbReference>
<comment type="similarity">
    <text evidence="1">Belongs to the ATP-dependent DNA ligase family.</text>
</comment>
<comment type="caution">
    <text evidence="18">The sequence shown here is derived from an EMBL/GenBank/DDBJ whole genome shotgun (WGS) entry which is preliminary data.</text>
</comment>
<dbReference type="VEuPathDB" id="FungiDB:PC110_g5366"/>
<dbReference type="FunFam" id="2.40.50.140:FF:000062">
    <property type="entry name" value="DNA ligase"/>
    <property type="match status" value="1"/>
</dbReference>
<dbReference type="InterPro" id="IPR012310">
    <property type="entry name" value="DNA_ligase_ATP-dep_cent"/>
</dbReference>
<dbReference type="Proteomes" id="UP000736787">
    <property type="component" value="Unassembled WGS sequence"/>
</dbReference>
<dbReference type="Gene3D" id="3.30.1490.70">
    <property type="match status" value="1"/>
</dbReference>
<dbReference type="GO" id="GO:0051301">
    <property type="term" value="P:cell division"/>
    <property type="evidence" value="ECO:0007669"/>
    <property type="project" value="UniProtKB-KW"/>
</dbReference>
<keyword evidence="6" id="KW-0547">Nucleotide-binding</keyword>
<evidence type="ECO:0000313" key="21">
    <source>
        <dbReference type="Proteomes" id="UP000736787"/>
    </source>
</evidence>
<feature type="region of interest" description="Disordered" evidence="15">
    <location>
        <begin position="591"/>
        <end position="657"/>
    </location>
</feature>
<dbReference type="PROSITE" id="PS50160">
    <property type="entry name" value="DNA_LIGASE_A3"/>
    <property type="match status" value="1"/>
</dbReference>
<dbReference type="Pfam" id="PF04679">
    <property type="entry name" value="DNA_ligase_A_C"/>
    <property type="match status" value="1"/>
</dbReference>
<evidence type="ECO:0000256" key="2">
    <source>
        <dbReference type="ARBA" id="ARBA00022598"/>
    </source>
</evidence>
<keyword evidence="13" id="KW-0131">Cell cycle</keyword>
<dbReference type="GO" id="GO:0005634">
    <property type="term" value="C:nucleus"/>
    <property type="evidence" value="ECO:0007669"/>
    <property type="project" value="TreeGrafter"/>
</dbReference>
<dbReference type="InterPro" id="IPR016059">
    <property type="entry name" value="DNA_ligase_ATP-dep_CS"/>
</dbReference>
<evidence type="ECO:0000256" key="3">
    <source>
        <dbReference type="ARBA" id="ARBA00022618"/>
    </source>
</evidence>
<dbReference type="GO" id="GO:0006310">
    <property type="term" value="P:DNA recombination"/>
    <property type="evidence" value="ECO:0007669"/>
    <property type="project" value="UniProtKB-KW"/>
</dbReference>
<evidence type="ECO:0000313" key="18">
    <source>
        <dbReference type="EMBL" id="KAG2951027.1"/>
    </source>
</evidence>
<evidence type="ECO:0008006" key="22">
    <source>
        <dbReference type="Google" id="ProtNLM"/>
    </source>
</evidence>
<dbReference type="GO" id="GO:0003910">
    <property type="term" value="F:DNA ligase (ATP) activity"/>
    <property type="evidence" value="ECO:0007669"/>
    <property type="project" value="InterPro"/>
</dbReference>
<dbReference type="GO" id="GO:0005524">
    <property type="term" value="F:ATP binding"/>
    <property type="evidence" value="ECO:0007669"/>
    <property type="project" value="UniProtKB-KW"/>
</dbReference>
<dbReference type="Gene3D" id="3.30.40.10">
    <property type="entry name" value="Zinc/RING finger domain, C3HC4 (zinc finger)"/>
    <property type="match status" value="1"/>
</dbReference>
<dbReference type="Pfam" id="PF01590">
    <property type="entry name" value="GAF"/>
    <property type="match status" value="1"/>
</dbReference>
<dbReference type="PROSITE" id="PS50178">
    <property type="entry name" value="ZF_FYVE"/>
    <property type="match status" value="1"/>
</dbReference>
<evidence type="ECO:0000256" key="9">
    <source>
        <dbReference type="ARBA" id="ARBA00022833"/>
    </source>
</evidence>
<dbReference type="Gene3D" id="3.30.470.30">
    <property type="entry name" value="DNA ligase/mRNA capping enzyme"/>
    <property type="match status" value="1"/>
</dbReference>
<evidence type="ECO:0000256" key="15">
    <source>
        <dbReference type="SAM" id="MobiDB-lite"/>
    </source>
</evidence>
<dbReference type="InterPro" id="IPR036599">
    <property type="entry name" value="DNA_ligase_N_sf"/>
</dbReference>
<keyword evidence="7" id="KW-0227">DNA damage</keyword>
<dbReference type="PANTHER" id="PTHR45674:SF4">
    <property type="entry name" value="DNA LIGASE 1"/>
    <property type="match status" value="1"/>
</dbReference>
<keyword evidence="11" id="KW-0233">DNA recombination</keyword>
<evidence type="ECO:0000256" key="8">
    <source>
        <dbReference type="ARBA" id="ARBA00022771"/>
    </source>
</evidence>
<dbReference type="Pfam" id="PF01068">
    <property type="entry name" value="DNA_ligase_A_M"/>
    <property type="match status" value="1"/>
</dbReference>
<dbReference type="InterPro" id="IPR029016">
    <property type="entry name" value="GAF-like_dom_sf"/>
</dbReference>
<keyword evidence="9" id="KW-0862">Zinc</keyword>
<evidence type="ECO:0000256" key="1">
    <source>
        <dbReference type="ARBA" id="ARBA00007572"/>
    </source>
</evidence>
<proteinExistence type="inferred from homology"/>
<dbReference type="EMBL" id="RCML01000027">
    <property type="protein sequence ID" value="KAG2997330.1"/>
    <property type="molecule type" value="Genomic_DNA"/>
</dbReference>
<dbReference type="SUPFAM" id="SSF56091">
    <property type="entry name" value="DNA ligase/mRNA capping enzyme, catalytic domain"/>
    <property type="match status" value="1"/>
</dbReference>
<dbReference type="InterPro" id="IPR011011">
    <property type="entry name" value="Znf_FYVE_PHD"/>
</dbReference>
<keyword evidence="10" id="KW-0067">ATP-binding</keyword>
<keyword evidence="5" id="KW-0479">Metal-binding</keyword>
<name>A0A8T1ECR6_9STRA</name>
<dbReference type="PROSITE" id="PS00697">
    <property type="entry name" value="DNA_LIGASE_A1"/>
    <property type="match status" value="1"/>
</dbReference>
<reference evidence="18" key="1">
    <citation type="submission" date="2018-10" db="EMBL/GenBank/DDBJ databases">
        <title>Effector identification in a new, highly contiguous assembly of the strawberry crown rot pathogen Phytophthora cactorum.</title>
        <authorList>
            <person name="Armitage A.D."/>
            <person name="Nellist C.F."/>
            <person name="Bates H."/>
            <person name="Vickerstaff R.J."/>
            <person name="Harrison R.J."/>
        </authorList>
    </citation>
    <scope>NUCLEOTIDE SEQUENCE</scope>
    <source>
        <strain evidence="18">4040</strain>
        <strain evidence="19">P415</strain>
        <strain evidence="20">P421</strain>
    </source>
</reference>
<dbReference type="Pfam" id="PF04675">
    <property type="entry name" value="DNA_ligase_A_N"/>
    <property type="match status" value="1"/>
</dbReference>
<dbReference type="Proteomes" id="UP000760860">
    <property type="component" value="Unassembled WGS sequence"/>
</dbReference>